<name>A0A0L0DKX5_THETB</name>
<accession>A0A0L0DKX5</accession>
<dbReference type="GeneID" id="25566999"/>
<dbReference type="AlphaFoldDB" id="A0A0L0DKX5"/>
<dbReference type="EMBL" id="GL349471">
    <property type="protein sequence ID" value="KNC52018.1"/>
    <property type="molecule type" value="Genomic_DNA"/>
</dbReference>
<organism evidence="1 2">
    <name type="scientific">Thecamonas trahens ATCC 50062</name>
    <dbReference type="NCBI Taxonomy" id="461836"/>
    <lineage>
        <taxon>Eukaryota</taxon>
        <taxon>Apusozoa</taxon>
        <taxon>Apusomonadida</taxon>
        <taxon>Apusomonadidae</taxon>
        <taxon>Thecamonas</taxon>
    </lineage>
</organism>
<reference evidence="1 2" key="1">
    <citation type="submission" date="2010-05" db="EMBL/GenBank/DDBJ databases">
        <title>The Genome Sequence of Thecamonas trahens ATCC 50062.</title>
        <authorList>
            <consortium name="The Broad Institute Genome Sequencing Platform"/>
            <person name="Russ C."/>
            <person name="Cuomo C."/>
            <person name="Shea T."/>
            <person name="Young S.K."/>
            <person name="Zeng Q."/>
            <person name="Koehrsen M."/>
            <person name="Haas B."/>
            <person name="Borodovsky M."/>
            <person name="Guigo R."/>
            <person name="Alvarado L."/>
            <person name="Berlin A."/>
            <person name="Bochicchio J."/>
            <person name="Borenstein D."/>
            <person name="Chapman S."/>
            <person name="Chen Z."/>
            <person name="Freedman E."/>
            <person name="Gellesch M."/>
            <person name="Goldberg J."/>
            <person name="Griggs A."/>
            <person name="Gujja S."/>
            <person name="Heilman E."/>
            <person name="Heiman D."/>
            <person name="Hepburn T."/>
            <person name="Howarth C."/>
            <person name="Jen D."/>
            <person name="Larson L."/>
            <person name="Mehta T."/>
            <person name="Park D."/>
            <person name="Pearson M."/>
            <person name="Roberts A."/>
            <person name="Saif S."/>
            <person name="Shenoy N."/>
            <person name="Sisk P."/>
            <person name="Stolte C."/>
            <person name="Sykes S."/>
            <person name="Thomson T."/>
            <person name="Walk T."/>
            <person name="White J."/>
            <person name="Yandava C."/>
            <person name="Burger G."/>
            <person name="Gray M.W."/>
            <person name="Holland P.W.H."/>
            <person name="King N."/>
            <person name="Lang F.B.F."/>
            <person name="Roger A.J."/>
            <person name="Ruiz-Trillo I."/>
            <person name="Lander E."/>
            <person name="Nusbaum C."/>
        </authorList>
    </citation>
    <scope>NUCLEOTIDE SEQUENCE [LARGE SCALE GENOMIC DNA]</scope>
    <source>
        <strain evidence="1 2">ATCC 50062</strain>
    </source>
</reference>
<keyword evidence="2" id="KW-1185">Reference proteome</keyword>
<protein>
    <submittedName>
        <fullName evidence="1">Uncharacterized protein</fullName>
    </submittedName>
</protein>
<evidence type="ECO:0000313" key="1">
    <source>
        <dbReference type="EMBL" id="KNC52018.1"/>
    </source>
</evidence>
<sequence length="183" mass="18959">MARNGSGAAALAVLCGVASLTFVFFLPDEASPVRRALFAPHDPCLSVVYTSAAAMAKGVLGQARGLVAELVVFDKDGQCSVEAIQAAASPRLVLAADAPFCAKQSAWLLPSQQSASGLRVLVDEQPLEKHAAVAELGVDGSGGSGRQGEPAYAVARVCPTSNGGHWRLVERVFHVFEAEANSK</sequence>
<gene>
    <name evidence="1" type="ORF">AMSG_08271</name>
</gene>
<dbReference type="Proteomes" id="UP000054408">
    <property type="component" value="Unassembled WGS sequence"/>
</dbReference>
<evidence type="ECO:0000313" key="2">
    <source>
        <dbReference type="Proteomes" id="UP000054408"/>
    </source>
</evidence>
<proteinExistence type="predicted"/>
<dbReference type="RefSeq" id="XP_013755601.1">
    <property type="nucleotide sequence ID" value="XM_013900147.1"/>
</dbReference>